<dbReference type="Proteomes" id="UP000218824">
    <property type="component" value="Chromosome"/>
</dbReference>
<dbReference type="KEGG" id="lem:LEN_0237"/>
<protein>
    <submittedName>
        <fullName evidence="1">Uncharacterized protein</fullName>
    </submittedName>
</protein>
<accession>A0AAU9AHW0</accession>
<sequence>MKNTKRNQLRRVARTHRQAALLHDGFEAKLLKLCADIGWICGWRKQRLEPAPSARRSSRKRVMLGRGLAADARVQEAEAFRPVEAAFVSNGRIAYAQSEPAVEASCLDDIVTDLQDELARLGRMGISASALVGAVGQARRRSFGRQLWGQRRSVM</sequence>
<dbReference type="EMBL" id="AP014940">
    <property type="protein sequence ID" value="BAV95724.1"/>
    <property type="molecule type" value="Genomic_DNA"/>
</dbReference>
<dbReference type="AlphaFoldDB" id="A0AAU9AHW0"/>
<evidence type="ECO:0000313" key="2">
    <source>
        <dbReference type="Proteomes" id="UP000218824"/>
    </source>
</evidence>
<reference evidence="1 2" key="1">
    <citation type="journal article" date="2017" name="DNA Res.">
        <title>Complete genome sequence and expression profile of the commercial lytic enzyme producer Lysobacter enzymogenes M497-1.</title>
        <authorList>
            <person name="Takami H."/>
            <person name="Toyoda A."/>
            <person name="Uchiyama I."/>
            <person name="Itoh T."/>
            <person name="Takaki Y."/>
            <person name="Arai W."/>
            <person name="Nishi S."/>
            <person name="Kawai M."/>
            <person name="Shinya K."/>
            <person name="Ikeda H."/>
        </authorList>
    </citation>
    <scope>NUCLEOTIDE SEQUENCE [LARGE SCALE GENOMIC DNA]</scope>
    <source>
        <strain evidence="1 2">M497-1</strain>
    </source>
</reference>
<name>A0AAU9AHW0_LYSEN</name>
<gene>
    <name evidence="1" type="ORF">LEN_0237</name>
</gene>
<organism evidence="1 2">
    <name type="scientific">Lysobacter enzymogenes</name>
    <dbReference type="NCBI Taxonomy" id="69"/>
    <lineage>
        <taxon>Bacteria</taxon>
        <taxon>Pseudomonadati</taxon>
        <taxon>Pseudomonadota</taxon>
        <taxon>Gammaproteobacteria</taxon>
        <taxon>Lysobacterales</taxon>
        <taxon>Lysobacteraceae</taxon>
        <taxon>Lysobacter</taxon>
    </lineage>
</organism>
<proteinExistence type="predicted"/>
<dbReference type="RefSeq" id="WP_096376325.1">
    <property type="nucleotide sequence ID" value="NZ_AP014940.1"/>
</dbReference>
<dbReference type="GeneID" id="83062170"/>
<evidence type="ECO:0000313" key="1">
    <source>
        <dbReference type="EMBL" id="BAV95724.1"/>
    </source>
</evidence>